<dbReference type="PROSITE" id="PS01033">
    <property type="entry name" value="GLOBIN"/>
    <property type="match status" value="1"/>
</dbReference>
<dbReference type="GO" id="GO:0046872">
    <property type="term" value="F:metal ion binding"/>
    <property type="evidence" value="ECO:0007669"/>
    <property type="project" value="UniProtKB-KW"/>
</dbReference>
<dbReference type="InterPro" id="IPR009050">
    <property type="entry name" value="Globin-like_sf"/>
</dbReference>
<dbReference type="NCBIfam" id="NF009805">
    <property type="entry name" value="PRK13289.1"/>
    <property type="match status" value="1"/>
</dbReference>
<evidence type="ECO:0000256" key="18">
    <source>
        <dbReference type="ARBA" id="ARBA00030024"/>
    </source>
</evidence>
<dbReference type="GO" id="GO:0046210">
    <property type="term" value="P:nitric oxide catabolic process"/>
    <property type="evidence" value="ECO:0007669"/>
    <property type="project" value="TreeGrafter"/>
</dbReference>
<dbReference type="Pfam" id="PF00175">
    <property type="entry name" value="NAD_binding_1"/>
    <property type="match status" value="1"/>
</dbReference>
<dbReference type="PANTHER" id="PTHR43396">
    <property type="entry name" value="FLAVOHEMOPROTEIN"/>
    <property type="match status" value="1"/>
</dbReference>
<evidence type="ECO:0000256" key="4">
    <source>
        <dbReference type="ARBA" id="ARBA00008414"/>
    </source>
</evidence>
<evidence type="ECO:0000256" key="15">
    <source>
        <dbReference type="ARBA" id="ARBA00023004"/>
    </source>
</evidence>
<reference evidence="26 27" key="1">
    <citation type="journal article" date="2014" name="PLoS Genet.">
        <title>Hidden diversity in honey bee gut symbionts detected by single-cell genomics.</title>
        <authorList>
            <person name="Engel P."/>
            <person name="Stepanauskas R."/>
            <person name="Moran N."/>
        </authorList>
    </citation>
    <scope>NUCLEOTIDE SEQUENCE [LARGE SCALE GENOMIC DNA]</scope>
    <source>
        <strain evidence="26 27">SCGC AB-598-J21</strain>
    </source>
</reference>
<protein>
    <recommendedName>
        <fullName evidence="6">Flavohemoprotein</fullName>
        <ecNumber evidence="5">1.14.12.17</ecNumber>
    </recommendedName>
    <alternativeName>
        <fullName evidence="19">Flavohemoglobin</fullName>
    </alternativeName>
    <alternativeName>
        <fullName evidence="18">Hemoglobin-like protein</fullName>
    </alternativeName>
    <alternativeName>
        <fullName evidence="20">Nitric oxide dioxygenase</fullName>
    </alternativeName>
</protein>
<keyword evidence="13" id="KW-0521">NADP</keyword>
<evidence type="ECO:0000256" key="2">
    <source>
        <dbReference type="ARBA" id="ARBA00001974"/>
    </source>
</evidence>
<evidence type="ECO:0000256" key="3">
    <source>
        <dbReference type="ARBA" id="ARBA00006401"/>
    </source>
</evidence>
<dbReference type="Pfam" id="PF00042">
    <property type="entry name" value="Globin"/>
    <property type="match status" value="1"/>
</dbReference>
<dbReference type="Gene3D" id="1.10.490.10">
    <property type="entry name" value="Globins"/>
    <property type="match status" value="1"/>
</dbReference>
<accession>A0A074V6W9</accession>
<dbReference type="GO" id="GO:0008941">
    <property type="term" value="F:nitric oxide dioxygenase NAD(P)H activity"/>
    <property type="evidence" value="ECO:0007669"/>
    <property type="project" value="UniProtKB-EC"/>
</dbReference>
<dbReference type="GO" id="GO:0005344">
    <property type="term" value="F:oxygen carrier activity"/>
    <property type="evidence" value="ECO:0007669"/>
    <property type="project" value="UniProtKB-KW"/>
</dbReference>
<keyword evidence="23" id="KW-0813">Transport</keyword>
<dbReference type="SUPFAM" id="SSF52343">
    <property type="entry name" value="Ferredoxin reductase-like, C-terminal NADP-linked domain"/>
    <property type="match status" value="1"/>
</dbReference>
<evidence type="ECO:0000256" key="22">
    <source>
        <dbReference type="ARBA" id="ARBA00049433"/>
    </source>
</evidence>
<name>A0A074V6W9_9NEIS</name>
<evidence type="ECO:0000256" key="17">
    <source>
        <dbReference type="ARBA" id="ARBA00025094"/>
    </source>
</evidence>
<keyword evidence="9 23" id="KW-0561">Oxygen transport</keyword>
<dbReference type="InterPro" id="IPR001433">
    <property type="entry name" value="OxRdtase_FAD/NAD-bd"/>
</dbReference>
<comment type="cofactor">
    <cofactor evidence="2">
        <name>FAD</name>
        <dbReference type="ChEBI" id="CHEBI:57692"/>
    </cofactor>
</comment>
<comment type="catalytic activity">
    <reaction evidence="22">
        <text>2 nitric oxide + NADPH + 2 O2 = 2 nitrate + NADP(+) + H(+)</text>
        <dbReference type="Rhea" id="RHEA:19465"/>
        <dbReference type="ChEBI" id="CHEBI:15378"/>
        <dbReference type="ChEBI" id="CHEBI:15379"/>
        <dbReference type="ChEBI" id="CHEBI:16480"/>
        <dbReference type="ChEBI" id="CHEBI:17632"/>
        <dbReference type="ChEBI" id="CHEBI:57783"/>
        <dbReference type="ChEBI" id="CHEBI:58349"/>
        <dbReference type="EC" id="1.14.12.17"/>
    </reaction>
</comment>
<keyword evidence="14" id="KW-0560">Oxidoreductase</keyword>
<evidence type="ECO:0000256" key="13">
    <source>
        <dbReference type="ARBA" id="ARBA00022857"/>
    </source>
</evidence>
<keyword evidence="10" id="KW-0285">Flavoprotein</keyword>
<comment type="cofactor">
    <cofactor evidence="1">
        <name>heme b</name>
        <dbReference type="ChEBI" id="CHEBI:60344"/>
    </cofactor>
</comment>
<dbReference type="FunFam" id="2.40.30.10:FF:000034">
    <property type="entry name" value="Flavohemoprotein"/>
    <property type="match status" value="1"/>
</dbReference>
<dbReference type="GO" id="GO:0019825">
    <property type="term" value="F:oxygen binding"/>
    <property type="evidence" value="ECO:0007669"/>
    <property type="project" value="InterPro"/>
</dbReference>
<dbReference type="InterPro" id="IPR012292">
    <property type="entry name" value="Globin/Proto"/>
</dbReference>
<dbReference type="EMBL" id="AVQL01000441">
    <property type="protein sequence ID" value="KEQ00926.1"/>
    <property type="molecule type" value="Genomic_DNA"/>
</dbReference>
<keyword evidence="16" id="KW-0520">NAD</keyword>
<keyword evidence="11" id="KW-0479">Metal-binding</keyword>
<evidence type="ECO:0000256" key="10">
    <source>
        <dbReference type="ARBA" id="ARBA00022630"/>
    </source>
</evidence>
<dbReference type="AlphaFoldDB" id="A0A074V6W9"/>
<evidence type="ECO:0000256" key="1">
    <source>
        <dbReference type="ARBA" id="ARBA00001970"/>
    </source>
</evidence>
<evidence type="ECO:0000256" key="9">
    <source>
        <dbReference type="ARBA" id="ARBA00022621"/>
    </source>
</evidence>
<comment type="function">
    <text evidence="17">Is involved in NO detoxification in an aerobic process, termed nitric oxide dioxygenase (NOD) reaction that utilizes O(2) and NAD(P)H to convert NO to nitrate, which protects the bacterium from various noxious nitrogen compounds. Therefore, plays a central role in the inducible response to nitrosative stress.</text>
</comment>
<dbReference type="InterPro" id="IPR008333">
    <property type="entry name" value="Cbr1-like_FAD-bd_dom"/>
</dbReference>
<evidence type="ECO:0000313" key="27">
    <source>
        <dbReference type="Proteomes" id="UP000027644"/>
    </source>
</evidence>
<dbReference type="InterPro" id="IPR001709">
    <property type="entry name" value="Flavoprot_Pyr_Nucl_cyt_Rdtase"/>
</dbReference>
<comment type="similarity">
    <text evidence="3">In the C-terminal section; belongs to the flavoprotein pyridine nucleotide cytochrome reductase family.</text>
</comment>
<comment type="caution">
    <text evidence="26">The sequence shown here is derived from an EMBL/GenBank/DDBJ whole genome shotgun (WGS) entry which is preliminary data.</text>
</comment>
<dbReference type="GO" id="GO:0071500">
    <property type="term" value="P:cellular response to nitrosative stress"/>
    <property type="evidence" value="ECO:0007669"/>
    <property type="project" value="TreeGrafter"/>
</dbReference>
<keyword evidence="12" id="KW-0274">FAD</keyword>
<evidence type="ECO:0000256" key="5">
    <source>
        <dbReference type="ARBA" id="ARBA00012229"/>
    </source>
</evidence>
<evidence type="ECO:0000256" key="8">
    <source>
        <dbReference type="ARBA" id="ARBA00022617"/>
    </source>
</evidence>
<evidence type="ECO:0000256" key="7">
    <source>
        <dbReference type="ARBA" id="ARBA00022575"/>
    </source>
</evidence>
<feature type="domain" description="Globin" evidence="24">
    <location>
        <begin position="35"/>
        <end position="172"/>
    </location>
</feature>
<dbReference type="FunFam" id="3.40.50.80:FF:000010">
    <property type="entry name" value="Flavohemoprotein"/>
    <property type="match status" value="1"/>
</dbReference>
<dbReference type="CDD" id="cd06184">
    <property type="entry name" value="flavohem_like_fad_nad_binding"/>
    <property type="match status" value="1"/>
</dbReference>
<dbReference type="SUPFAM" id="SSF46458">
    <property type="entry name" value="Globin-like"/>
    <property type="match status" value="1"/>
</dbReference>
<evidence type="ECO:0000256" key="19">
    <source>
        <dbReference type="ARBA" id="ARBA00030929"/>
    </source>
</evidence>
<gene>
    <name evidence="26" type="ORF">SASC598J21_012850</name>
</gene>
<keyword evidence="8 23" id="KW-0349">Heme</keyword>
<evidence type="ECO:0000256" key="16">
    <source>
        <dbReference type="ARBA" id="ARBA00023027"/>
    </source>
</evidence>
<dbReference type="PRINTS" id="PR00410">
    <property type="entry name" value="PHEHYDRXLASE"/>
</dbReference>
<dbReference type="GO" id="GO:0071949">
    <property type="term" value="F:FAD binding"/>
    <property type="evidence" value="ECO:0007669"/>
    <property type="project" value="TreeGrafter"/>
</dbReference>
<evidence type="ECO:0000256" key="21">
    <source>
        <dbReference type="ARBA" id="ARBA00048649"/>
    </source>
</evidence>
<dbReference type="GO" id="GO:0009636">
    <property type="term" value="P:response to toxic substance"/>
    <property type="evidence" value="ECO:0007669"/>
    <property type="project" value="UniProtKB-KW"/>
</dbReference>
<dbReference type="Pfam" id="PF00970">
    <property type="entry name" value="FAD_binding_6"/>
    <property type="match status" value="1"/>
</dbReference>
<evidence type="ECO:0000256" key="20">
    <source>
        <dbReference type="ARBA" id="ARBA00033187"/>
    </source>
</evidence>
<keyword evidence="15" id="KW-0408">Iron</keyword>
<evidence type="ECO:0000256" key="23">
    <source>
        <dbReference type="RuleBase" id="RU000356"/>
    </source>
</evidence>
<organism evidence="26 27">
    <name type="scientific">Snodgrassella alvi SCGC AB-598-J21</name>
    <dbReference type="NCBI Taxonomy" id="1385367"/>
    <lineage>
        <taxon>Bacteria</taxon>
        <taxon>Pseudomonadati</taxon>
        <taxon>Pseudomonadota</taxon>
        <taxon>Betaproteobacteria</taxon>
        <taxon>Neisseriales</taxon>
        <taxon>Neisseriaceae</taxon>
        <taxon>Snodgrassella</taxon>
    </lineage>
</organism>
<dbReference type="Gene3D" id="2.40.30.10">
    <property type="entry name" value="Translation factors"/>
    <property type="match status" value="1"/>
</dbReference>
<dbReference type="InterPro" id="IPR039261">
    <property type="entry name" value="FNR_nucleotide-bd"/>
</dbReference>
<comment type="similarity">
    <text evidence="4">Belongs to the globin family. Two-domain flavohemoproteins subfamily.</text>
</comment>
<evidence type="ECO:0000256" key="11">
    <source>
        <dbReference type="ARBA" id="ARBA00022723"/>
    </source>
</evidence>
<dbReference type="PROSITE" id="PS51384">
    <property type="entry name" value="FAD_FR"/>
    <property type="match status" value="1"/>
</dbReference>
<dbReference type="PRINTS" id="PR00371">
    <property type="entry name" value="FPNCR"/>
</dbReference>
<dbReference type="InterPro" id="IPR017927">
    <property type="entry name" value="FAD-bd_FR_type"/>
</dbReference>
<evidence type="ECO:0000259" key="25">
    <source>
        <dbReference type="PROSITE" id="PS51384"/>
    </source>
</evidence>
<evidence type="ECO:0000256" key="14">
    <source>
        <dbReference type="ARBA" id="ARBA00023002"/>
    </source>
</evidence>
<evidence type="ECO:0000313" key="26">
    <source>
        <dbReference type="EMBL" id="KEQ00926.1"/>
    </source>
</evidence>
<dbReference type="InterPro" id="IPR000971">
    <property type="entry name" value="Globin"/>
</dbReference>
<feature type="domain" description="FAD-binding FR-type" evidence="25">
    <location>
        <begin position="186"/>
        <end position="297"/>
    </location>
</feature>
<evidence type="ECO:0000256" key="12">
    <source>
        <dbReference type="ARBA" id="ARBA00022827"/>
    </source>
</evidence>
<dbReference type="FunFam" id="1.10.490.10:FF:000003">
    <property type="entry name" value="Flavohemoprotein"/>
    <property type="match status" value="1"/>
</dbReference>
<dbReference type="SUPFAM" id="SSF63380">
    <property type="entry name" value="Riboflavin synthase domain-like"/>
    <property type="match status" value="1"/>
</dbReference>
<keyword evidence="7" id="KW-0216">Detoxification</keyword>
<dbReference type="InterPro" id="IPR017938">
    <property type="entry name" value="Riboflavin_synthase-like_b-brl"/>
</dbReference>
<sequence length="438" mass="49620">MIQYLLTVVIKQPNIKYVFYIHIKLHKIFGRTIMQLTTRQIELVQSTIPTLQEHGVELTRYFYNRMLTNNPDLKEIFNLGNQRNDAQPHALASAVLAYAQNITKLQNLGDAVSQIAHRHVSLDIQPDQYPIVGTNLLHSISEVLNVPMESELIEAWTAAYQQLADILITTEANLYKKQDKTEGGWNGWKKFKIVDKQIESSEITSFYLQPADNSPLPEYKPGQYISVRVMVPQLGIRQPRQYSLSDSNHPNYFRISVKKEIGDKQHAEGYVSTTLHEHYQIGDELEVTNPTGTFILHHPHKNTVLISAGVGITPMIAILNTLAAEKNPHQQISFIHACRNSNVLAMHQHIIELQQSMPNLRSYLACENPGKELAADKIGRLNLSELDSSLLPADADYYICGPIEFMHAQYQALRDLQIPQNQIFMELFGTGGFSQLAA</sequence>
<evidence type="ECO:0000259" key="24">
    <source>
        <dbReference type="PROSITE" id="PS01033"/>
    </source>
</evidence>
<dbReference type="GO" id="GO:0020037">
    <property type="term" value="F:heme binding"/>
    <property type="evidence" value="ECO:0007669"/>
    <property type="project" value="InterPro"/>
</dbReference>
<dbReference type="PANTHER" id="PTHR43396:SF3">
    <property type="entry name" value="FLAVOHEMOPROTEIN"/>
    <property type="match status" value="1"/>
</dbReference>
<dbReference type="Proteomes" id="UP000027644">
    <property type="component" value="Unassembled WGS sequence"/>
</dbReference>
<comment type="catalytic activity">
    <reaction evidence="21">
        <text>2 nitric oxide + NADH + 2 O2 = 2 nitrate + NAD(+) + H(+)</text>
        <dbReference type="Rhea" id="RHEA:19469"/>
        <dbReference type="ChEBI" id="CHEBI:15378"/>
        <dbReference type="ChEBI" id="CHEBI:15379"/>
        <dbReference type="ChEBI" id="CHEBI:16480"/>
        <dbReference type="ChEBI" id="CHEBI:17632"/>
        <dbReference type="ChEBI" id="CHEBI:57540"/>
        <dbReference type="ChEBI" id="CHEBI:57945"/>
        <dbReference type="EC" id="1.14.12.17"/>
    </reaction>
</comment>
<dbReference type="EC" id="1.14.12.17" evidence="5"/>
<evidence type="ECO:0000256" key="6">
    <source>
        <dbReference type="ARBA" id="ARBA00014637"/>
    </source>
</evidence>
<proteinExistence type="inferred from homology"/>
<dbReference type="Gene3D" id="3.40.50.80">
    <property type="entry name" value="Nucleotide-binding domain of ferredoxin-NADP reductase (FNR) module"/>
    <property type="match status" value="1"/>
</dbReference>